<keyword evidence="22" id="KW-1185">Reference proteome</keyword>
<keyword evidence="6 14" id="KW-0812">Transmembrane</keyword>
<dbReference type="Pfam" id="PF07715">
    <property type="entry name" value="Plug"/>
    <property type="match status" value="1"/>
</dbReference>
<evidence type="ECO:0000256" key="12">
    <source>
        <dbReference type="ARBA" id="ARBA00023170"/>
    </source>
</evidence>
<organism evidence="21 22">
    <name type="scientific">Oceanisphaera marina</name>
    <dbReference type="NCBI Taxonomy" id="2017550"/>
    <lineage>
        <taxon>Bacteria</taxon>
        <taxon>Pseudomonadati</taxon>
        <taxon>Pseudomonadota</taxon>
        <taxon>Gammaproteobacteria</taxon>
        <taxon>Aeromonadales</taxon>
        <taxon>Aeromonadaceae</taxon>
        <taxon>Oceanisphaera</taxon>
    </lineage>
</organism>
<comment type="similarity">
    <text evidence="2 14 16">Belongs to the TonB-dependent receptor family.</text>
</comment>
<keyword evidence="7 18" id="KW-0732">Signal</keyword>
<keyword evidence="4 14" id="KW-1134">Transmembrane beta strand</keyword>
<feature type="region of interest" description="Disordered" evidence="17">
    <location>
        <begin position="405"/>
        <end position="424"/>
    </location>
</feature>
<evidence type="ECO:0000256" key="6">
    <source>
        <dbReference type="ARBA" id="ARBA00022692"/>
    </source>
</evidence>
<dbReference type="InterPro" id="IPR012910">
    <property type="entry name" value="Plug_dom"/>
</dbReference>
<accession>A0ABQ1IGQ7</accession>
<feature type="compositionally biased region" description="Polar residues" evidence="17">
    <location>
        <begin position="405"/>
        <end position="418"/>
    </location>
</feature>
<feature type="short sequence motif" description="TonB C-terminal box" evidence="15">
    <location>
        <begin position="738"/>
        <end position="755"/>
    </location>
</feature>
<dbReference type="InterPro" id="IPR039426">
    <property type="entry name" value="TonB-dep_rcpt-like"/>
</dbReference>
<dbReference type="InterPro" id="IPR010105">
    <property type="entry name" value="TonB_sidphr_rcpt"/>
</dbReference>
<name>A0ABQ1IGQ7_9GAMM</name>
<keyword evidence="13 14" id="KW-0998">Cell outer membrane</keyword>
<evidence type="ECO:0000256" key="4">
    <source>
        <dbReference type="ARBA" id="ARBA00022452"/>
    </source>
</evidence>
<keyword evidence="3 14" id="KW-0813">Transport</keyword>
<dbReference type="InterPro" id="IPR010917">
    <property type="entry name" value="TonB_rcpt_CS"/>
</dbReference>
<dbReference type="InterPro" id="IPR037066">
    <property type="entry name" value="Plug_dom_sf"/>
</dbReference>
<dbReference type="EMBL" id="BMKE01000006">
    <property type="protein sequence ID" value="GGB38693.1"/>
    <property type="molecule type" value="Genomic_DNA"/>
</dbReference>
<evidence type="ECO:0000256" key="10">
    <source>
        <dbReference type="ARBA" id="ARBA00023077"/>
    </source>
</evidence>
<keyword evidence="12 21" id="KW-0675">Receptor</keyword>
<dbReference type="Gene3D" id="2.170.130.10">
    <property type="entry name" value="TonB-dependent receptor, plug domain"/>
    <property type="match status" value="1"/>
</dbReference>
<evidence type="ECO:0000256" key="18">
    <source>
        <dbReference type="SAM" id="SignalP"/>
    </source>
</evidence>
<evidence type="ECO:0000259" key="20">
    <source>
        <dbReference type="Pfam" id="PF07715"/>
    </source>
</evidence>
<feature type="domain" description="TonB-dependent receptor-like beta-barrel" evidence="19">
    <location>
        <begin position="280"/>
        <end position="712"/>
    </location>
</feature>
<dbReference type="Gene3D" id="2.40.170.20">
    <property type="entry name" value="TonB-dependent receptor, beta-barrel domain"/>
    <property type="match status" value="1"/>
</dbReference>
<evidence type="ECO:0000256" key="16">
    <source>
        <dbReference type="RuleBase" id="RU003357"/>
    </source>
</evidence>
<evidence type="ECO:0000256" key="8">
    <source>
        <dbReference type="ARBA" id="ARBA00023004"/>
    </source>
</evidence>
<keyword evidence="5" id="KW-0410">Iron transport</keyword>
<dbReference type="NCBIfam" id="NF010048">
    <property type="entry name" value="PRK13524.1"/>
    <property type="match status" value="1"/>
</dbReference>
<evidence type="ECO:0000313" key="21">
    <source>
        <dbReference type="EMBL" id="GGB38693.1"/>
    </source>
</evidence>
<evidence type="ECO:0000256" key="14">
    <source>
        <dbReference type="PROSITE-ProRule" id="PRU01360"/>
    </source>
</evidence>
<dbReference type="PROSITE" id="PS01156">
    <property type="entry name" value="TONB_DEPENDENT_REC_2"/>
    <property type="match status" value="1"/>
</dbReference>
<dbReference type="NCBIfam" id="NF010051">
    <property type="entry name" value="PRK13528.1"/>
    <property type="match status" value="1"/>
</dbReference>
<reference evidence="22" key="1">
    <citation type="journal article" date="2019" name="Int. J. Syst. Evol. Microbiol.">
        <title>The Global Catalogue of Microorganisms (GCM) 10K type strain sequencing project: providing services to taxonomists for standard genome sequencing and annotation.</title>
        <authorList>
            <consortium name="The Broad Institute Genomics Platform"/>
            <consortium name="The Broad Institute Genome Sequencing Center for Infectious Disease"/>
            <person name="Wu L."/>
            <person name="Ma J."/>
        </authorList>
    </citation>
    <scope>NUCLEOTIDE SEQUENCE [LARGE SCALE GENOMIC DNA]</scope>
    <source>
        <strain evidence="22">CGMCC 1.15923</strain>
    </source>
</reference>
<dbReference type="InterPro" id="IPR058134">
    <property type="entry name" value="PirA/FepA/PfeA"/>
</dbReference>
<gene>
    <name evidence="21" type="primary">pfeA</name>
    <name evidence="21" type="ORF">GCM10011502_09910</name>
</gene>
<evidence type="ECO:0000256" key="11">
    <source>
        <dbReference type="ARBA" id="ARBA00023136"/>
    </source>
</evidence>
<dbReference type="CDD" id="cd01347">
    <property type="entry name" value="ligand_gated_channel"/>
    <property type="match status" value="1"/>
</dbReference>
<comment type="caution">
    <text evidence="21">The sequence shown here is derived from an EMBL/GenBank/DDBJ whole genome shotgun (WGS) entry which is preliminary data.</text>
</comment>
<dbReference type="Proteomes" id="UP000646152">
    <property type="component" value="Unassembled WGS sequence"/>
</dbReference>
<evidence type="ECO:0000256" key="5">
    <source>
        <dbReference type="ARBA" id="ARBA00022496"/>
    </source>
</evidence>
<feature type="signal peptide" evidence="18">
    <location>
        <begin position="1"/>
        <end position="19"/>
    </location>
</feature>
<dbReference type="PANTHER" id="PTHR30069">
    <property type="entry name" value="TONB-DEPENDENT OUTER MEMBRANE RECEPTOR"/>
    <property type="match status" value="1"/>
</dbReference>
<evidence type="ECO:0000256" key="15">
    <source>
        <dbReference type="PROSITE-ProRule" id="PRU10144"/>
    </source>
</evidence>
<evidence type="ECO:0000256" key="17">
    <source>
        <dbReference type="SAM" id="MobiDB-lite"/>
    </source>
</evidence>
<sequence length="755" mass="82154">MQRYLWLLGSCALAVSAQANESDANSYTLDEVLVTAQEVLKQAPGVSIITADDLAKQPVSNDLSEVIRTMPGVNLTGNSTSGQRGNNRQIDIRGMGPENTLILIDGKPVNSRQAVRYGWRGERDTRGDTNWVPMEAVERIEVLRGPAAARYGNGAAGGVVNIITKAIPDQFSGSATAYMEQPEDSVDGASKRLNFIVSGPLSDKVGLRISGNIAKTDSDDWDINRGHQSTRLDAGRVDYRGTFPAGREGVRNKDLALRLSVQPTAAHQFDLDASFSRQGNIYTGDTQNTNNYTTNAQGDLVATSELVQKNIGAETNIIYRQSFALTHKGEFDSGNSLSYMQYENTRNHRLDEGLAGGTEGLFSDNSMTTSVLDQYTAHTEFNMPTQMAGLDHVLTVGAEWTQSKFTDNNSVGQSTTEGGQVGGVAAQDRSPEAQDHITSVFVEDNINLTDSTILTPGLRYDKHSVTGDNWSPALNLTHYLDDAWTLKAGIARAYKAPNLYQTNPDYLLYSRGNGCWNGGGSCYLQGNADLKAETSTNSELGIEYAANDIVAGVTYFHNDYRNKVEAGLQPVGQATGGTGNFVNSDIFMWSNVPKAVIEGLEGTFNMGLTPTLDWSNNMTYMLQSKNKTTGEALSVIPEFTLNSRLDWQVTDQLGLNTHVTWYGKQVPNKYDFQGKPVQGEERDQLSPYALVGLGGRYTLSDALAFSAGINNVFDKRLYRRGNAVGVGDPRTIYGAGAETYNEPGRSFYASATYSF</sequence>
<dbReference type="NCBIfam" id="TIGR01783">
    <property type="entry name" value="TonB-siderophor"/>
    <property type="match status" value="1"/>
</dbReference>
<feature type="chain" id="PRO_5045826172" evidence="18">
    <location>
        <begin position="20"/>
        <end position="755"/>
    </location>
</feature>
<evidence type="ECO:0000313" key="22">
    <source>
        <dbReference type="Proteomes" id="UP000646152"/>
    </source>
</evidence>
<keyword evidence="9" id="KW-0406">Ion transport</keyword>
<protein>
    <submittedName>
        <fullName evidence="21">Ferric enterobactin receptor</fullName>
    </submittedName>
</protein>
<dbReference type="SUPFAM" id="SSF56935">
    <property type="entry name" value="Porins"/>
    <property type="match status" value="1"/>
</dbReference>
<keyword evidence="10 16" id="KW-0798">TonB box</keyword>
<evidence type="ECO:0000259" key="19">
    <source>
        <dbReference type="Pfam" id="PF00593"/>
    </source>
</evidence>
<dbReference type="PROSITE" id="PS52016">
    <property type="entry name" value="TONB_DEPENDENT_REC_3"/>
    <property type="match status" value="1"/>
</dbReference>
<evidence type="ECO:0000256" key="2">
    <source>
        <dbReference type="ARBA" id="ARBA00009810"/>
    </source>
</evidence>
<evidence type="ECO:0000256" key="9">
    <source>
        <dbReference type="ARBA" id="ARBA00023065"/>
    </source>
</evidence>
<dbReference type="PANTHER" id="PTHR30069:SF51">
    <property type="entry name" value="FERRIENTEROBACTIN RECEPTOR"/>
    <property type="match status" value="1"/>
</dbReference>
<evidence type="ECO:0000256" key="7">
    <source>
        <dbReference type="ARBA" id="ARBA00022729"/>
    </source>
</evidence>
<evidence type="ECO:0000256" key="3">
    <source>
        <dbReference type="ARBA" id="ARBA00022448"/>
    </source>
</evidence>
<evidence type="ECO:0000256" key="13">
    <source>
        <dbReference type="ARBA" id="ARBA00023237"/>
    </source>
</evidence>
<dbReference type="Pfam" id="PF00593">
    <property type="entry name" value="TonB_dep_Rec_b-barrel"/>
    <property type="match status" value="1"/>
</dbReference>
<keyword evidence="8" id="KW-0408">Iron</keyword>
<dbReference type="InterPro" id="IPR036942">
    <property type="entry name" value="Beta-barrel_TonB_sf"/>
</dbReference>
<evidence type="ECO:0000256" key="1">
    <source>
        <dbReference type="ARBA" id="ARBA00004571"/>
    </source>
</evidence>
<keyword evidence="11 14" id="KW-0472">Membrane</keyword>
<feature type="domain" description="TonB-dependent receptor plug" evidence="20">
    <location>
        <begin position="45"/>
        <end position="159"/>
    </location>
</feature>
<proteinExistence type="inferred from homology"/>
<dbReference type="InterPro" id="IPR000531">
    <property type="entry name" value="Beta-barrel_TonB"/>
</dbReference>
<dbReference type="RefSeq" id="WP_188628995.1">
    <property type="nucleotide sequence ID" value="NZ_BMKE01000006.1"/>
</dbReference>
<comment type="subcellular location">
    <subcellularLocation>
        <location evidence="1 14">Cell outer membrane</location>
        <topology evidence="1 14">Multi-pass membrane protein</topology>
    </subcellularLocation>
</comment>